<gene>
    <name evidence="1" type="ORF">FH610_040095</name>
</gene>
<accession>A0A5N6B2X9</accession>
<organism evidence="1 2">
    <name type="scientific">Microbispora catharanthi</name>
    <dbReference type="NCBI Taxonomy" id="1712871"/>
    <lineage>
        <taxon>Bacteria</taxon>
        <taxon>Bacillati</taxon>
        <taxon>Actinomycetota</taxon>
        <taxon>Actinomycetes</taxon>
        <taxon>Streptosporangiales</taxon>
        <taxon>Streptosporangiaceae</taxon>
        <taxon>Microbispora</taxon>
    </lineage>
</organism>
<sequence>MRFCDSAGRAGAPAAASGADRWALVLSGVAPRLARHLHVAGLPGRFEVRGTTDEAVARVREPYACGRGEPR</sequence>
<keyword evidence="2" id="KW-1185">Reference proteome</keyword>
<evidence type="ECO:0000313" key="1">
    <source>
        <dbReference type="EMBL" id="KAB8174765.1"/>
    </source>
</evidence>
<evidence type="ECO:0000313" key="2">
    <source>
        <dbReference type="Proteomes" id="UP000313066"/>
    </source>
</evidence>
<comment type="caution">
    <text evidence="1">The sequence shown here is derived from an EMBL/GenBank/DDBJ whole genome shotgun (WGS) entry which is preliminary data.</text>
</comment>
<proteinExistence type="predicted"/>
<name>A0A5N6B2X9_9ACTN</name>
<dbReference type="Proteomes" id="UP000313066">
    <property type="component" value="Unassembled WGS sequence"/>
</dbReference>
<dbReference type="AlphaFoldDB" id="A0A5N6B2X9"/>
<protein>
    <submittedName>
        <fullName evidence="1">Uncharacterized protein</fullName>
    </submittedName>
</protein>
<reference evidence="1 2" key="1">
    <citation type="submission" date="2019-10" db="EMBL/GenBank/DDBJ databases">
        <title>Nonomuraea sp. nov., isolated from Phyllanthus amarus.</title>
        <authorList>
            <person name="Klykleung N."/>
            <person name="Tanasupawat S."/>
        </authorList>
    </citation>
    <scope>NUCLEOTIDE SEQUENCE [LARGE SCALE GENOMIC DNA]</scope>
    <source>
        <strain evidence="1 2">CR1-09</strain>
    </source>
</reference>
<dbReference type="EMBL" id="VDMA02000037">
    <property type="protein sequence ID" value="KAB8174765.1"/>
    <property type="molecule type" value="Genomic_DNA"/>
</dbReference>